<evidence type="ECO:0000313" key="3">
    <source>
        <dbReference type="Proteomes" id="UP000244722"/>
    </source>
</evidence>
<dbReference type="OrthoDB" id="10362521at2759"/>
<sequence>MMASHTSSNGMEIDQFPHPASTNSSRRYENLPSIGAVFRDLPLLNNHPVPGSFGTGPESEPRVPVGLPPKKWGPSDSDRRPYSVPKQQHIQLHGYNRQHHNHNHPYSFPQPENSSRCHPQHLQLGSGVGKISRRSGGSEASSQHFYPHKPIDRGTAREPEYSWGADRLATSVSSPGLPGAPTSSHVQQQHEEPQHQRRQQQPLPPPPPPPILSPINSWANSNRPEHSGSPQLSPAITDGYSQDYSVNDSDAGNGGYSENGDSLSDLTNSVHGDSYSHTGSIGPPYTRQFSCAKCKAIFKCDSLRR</sequence>
<feature type="compositionally biased region" description="Polar residues" evidence="1">
    <location>
        <begin position="214"/>
        <end position="250"/>
    </location>
</feature>
<organism evidence="2 3">
    <name type="scientific">Tuber borchii</name>
    <name type="common">White truffle</name>
    <dbReference type="NCBI Taxonomy" id="42251"/>
    <lineage>
        <taxon>Eukaryota</taxon>
        <taxon>Fungi</taxon>
        <taxon>Dikarya</taxon>
        <taxon>Ascomycota</taxon>
        <taxon>Pezizomycotina</taxon>
        <taxon>Pezizomycetes</taxon>
        <taxon>Pezizales</taxon>
        <taxon>Tuberaceae</taxon>
        <taxon>Tuber</taxon>
    </lineage>
</organism>
<protein>
    <submittedName>
        <fullName evidence="2">Uncharacterized protein</fullName>
    </submittedName>
</protein>
<dbReference type="AlphaFoldDB" id="A0A2T7A3B4"/>
<feature type="region of interest" description="Disordered" evidence="1">
    <location>
        <begin position="169"/>
        <end position="282"/>
    </location>
</feature>
<gene>
    <name evidence="2" type="ORF">B9Z19DRAFT_477097</name>
</gene>
<feature type="compositionally biased region" description="Pro residues" evidence="1">
    <location>
        <begin position="202"/>
        <end position="212"/>
    </location>
</feature>
<feature type="compositionally biased region" description="Polar residues" evidence="1">
    <location>
        <begin position="259"/>
        <end position="279"/>
    </location>
</feature>
<keyword evidence="3" id="KW-1185">Reference proteome</keyword>
<comment type="caution">
    <text evidence="2">The sequence shown here is derived from an EMBL/GenBank/DDBJ whole genome shotgun (WGS) entry which is preliminary data.</text>
</comment>
<name>A0A2T7A3B4_TUBBO</name>
<evidence type="ECO:0000313" key="2">
    <source>
        <dbReference type="EMBL" id="PUU82218.1"/>
    </source>
</evidence>
<feature type="region of interest" description="Disordered" evidence="1">
    <location>
        <begin position="1"/>
        <end position="28"/>
    </location>
</feature>
<dbReference type="Proteomes" id="UP000244722">
    <property type="component" value="Unassembled WGS sequence"/>
</dbReference>
<feature type="compositionally biased region" description="Polar residues" evidence="1">
    <location>
        <begin position="1"/>
        <end position="10"/>
    </location>
</feature>
<dbReference type="EMBL" id="NESQ01000032">
    <property type="protein sequence ID" value="PUU82218.1"/>
    <property type="molecule type" value="Genomic_DNA"/>
</dbReference>
<proteinExistence type="predicted"/>
<reference evidence="2 3" key="1">
    <citation type="submission" date="2017-04" db="EMBL/GenBank/DDBJ databases">
        <title>Draft genome sequence of Tuber borchii Vittad., a whitish edible truffle.</title>
        <authorList>
            <consortium name="DOE Joint Genome Institute"/>
            <person name="Murat C."/>
            <person name="Kuo A."/>
            <person name="Barry K.W."/>
            <person name="Clum A."/>
            <person name="Dockter R.B."/>
            <person name="Fauchery L."/>
            <person name="Iotti M."/>
            <person name="Kohler A."/>
            <person name="Labutti K."/>
            <person name="Lindquist E.A."/>
            <person name="Lipzen A."/>
            <person name="Ohm R.A."/>
            <person name="Wang M."/>
            <person name="Grigoriev I.V."/>
            <person name="Zambonelli A."/>
            <person name="Martin F.M."/>
        </authorList>
    </citation>
    <scope>NUCLEOTIDE SEQUENCE [LARGE SCALE GENOMIC DNA]</scope>
    <source>
        <strain evidence="2 3">Tbo3840</strain>
    </source>
</reference>
<feature type="region of interest" description="Disordered" evidence="1">
    <location>
        <begin position="96"/>
        <end position="157"/>
    </location>
</feature>
<feature type="region of interest" description="Disordered" evidence="1">
    <location>
        <begin position="40"/>
        <end position="83"/>
    </location>
</feature>
<accession>A0A2T7A3B4</accession>
<evidence type="ECO:0000256" key="1">
    <source>
        <dbReference type="SAM" id="MobiDB-lite"/>
    </source>
</evidence>